<reference evidence="1 2" key="1">
    <citation type="submission" date="2018-04" db="EMBL/GenBank/DDBJ databases">
        <title>Draft genome sequence of Pseudomonas syringae pv. actinidiae biovar 1 strains isolated from kiwifruit in Kagawa prefecture.</title>
        <authorList>
            <person name="Tabuchi M."/>
            <person name="Saito M."/>
            <person name="Fujiwara S."/>
            <person name="Sasa N."/>
            <person name="Akimitsu K."/>
            <person name="Gomi K."/>
            <person name="Konishi-Sugita S."/>
            <person name="Hamano K."/>
            <person name="Kataoka I."/>
        </authorList>
    </citation>
    <scope>NUCLEOTIDE SEQUENCE [LARGE SCALE GENOMIC DNA]</scope>
    <source>
        <strain evidence="1 2">MAFF212206</strain>
    </source>
</reference>
<evidence type="ECO:0000313" key="1">
    <source>
        <dbReference type="EMBL" id="GBH07945.1"/>
    </source>
</evidence>
<proteinExistence type="predicted"/>
<sequence length="198" mass="21620">MAYPVFYPQPLDALEFTLVVGDDHEAKRAGMSCNHLIVRANRCTRSGQLGSDHAGVSRGGAIVGKQFKTRCKTFYNSKISFGTGRLFCAVNKLHQRDRADTQLPVMKVEGLTYRHRLVLDSEDANIGVEHVFEHQSDSRSCSTGCSRSAMKSSLTLSPSNQLFHISPAGEMMRVLPTATTSTRFTSSGNATAFGSRTA</sequence>
<gene>
    <name evidence="1" type="ORF">KPSA1_01309</name>
</gene>
<protein>
    <submittedName>
        <fullName evidence="1">Predicted ATPase with chaperone activity</fullName>
    </submittedName>
</protein>
<evidence type="ECO:0000313" key="2">
    <source>
        <dbReference type="Proteomes" id="UP000247480"/>
    </source>
</evidence>
<comment type="caution">
    <text evidence="1">The sequence shown here is derived from an EMBL/GenBank/DDBJ whole genome shotgun (WGS) entry which is preliminary data.</text>
</comment>
<dbReference type="Proteomes" id="UP000247480">
    <property type="component" value="Unassembled WGS sequence"/>
</dbReference>
<accession>A0A2V0QC48</accession>
<dbReference type="EMBL" id="BGJZ01000064">
    <property type="protein sequence ID" value="GBH07945.1"/>
    <property type="molecule type" value="Genomic_DNA"/>
</dbReference>
<name>A0A2V0QC48_PSESF</name>
<dbReference type="AlphaFoldDB" id="A0A2V0QC48"/>
<organism evidence="1 2">
    <name type="scientific">Pseudomonas syringae pv. actinidiae</name>
    <dbReference type="NCBI Taxonomy" id="103796"/>
    <lineage>
        <taxon>Bacteria</taxon>
        <taxon>Pseudomonadati</taxon>
        <taxon>Pseudomonadota</taxon>
        <taxon>Gammaproteobacteria</taxon>
        <taxon>Pseudomonadales</taxon>
        <taxon>Pseudomonadaceae</taxon>
        <taxon>Pseudomonas</taxon>
        <taxon>Pseudomonas syringae</taxon>
    </lineage>
</organism>